<dbReference type="GO" id="GO:0005739">
    <property type="term" value="C:mitochondrion"/>
    <property type="evidence" value="ECO:0007669"/>
    <property type="project" value="TreeGrafter"/>
</dbReference>
<keyword evidence="4" id="KW-1185">Reference proteome</keyword>
<feature type="region of interest" description="Disordered" evidence="2">
    <location>
        <begin position="33"/>
        <end position="53"/>
    </location>
</feature>
<accession>A0A433DA18</accession>
<comment type="similarity">
    <text evidence="1">Belongs to the EXO5 family.</text>
</comment>
<keyword evidence="3" id="KW-0378">Hydrolase</keyword>
<reference evidence="3 4" key="1">
    <citation type="journal article" date="2018" name="New Phytol.">
        <title>Phylogenomics of Endogonaceae and evolution of mycorrhizas within Mucoromycota.</title>
        <authorList>
            <person name="Chang Y."/>
            <person name="Desiro A."/>
            <person name="Na H."/>
            <person name="Sandor L."/>
            <person name="Lipzen A."/>
            <person name="Clum A."/>
            <person name="Barry K."/>
            <person name="Grigoriev I.V."/>
            <person name="Martin F.M."/>
            <person name="Stajich J.E."/>
            <person name="Smith M.E."/>
            <person name="Bonito G."/>
            <person name="Spatafora J.W."/>
        </authorList>
    </citation>
    <scope>NUCLEOTIDE SEQUENCE [LARGE SCALE GENOMIC DNA]</scope>
    <source>
        <strain evidence="3 4">GMNB39</strain>
    </source>
</reference>
<protein>
    <submittedName>
        <fullName evidence="3">Exonuclease V</fullName>
    </submittedName>
</protein>
<dbReference type="PANTHER" id="PTHR14464:SF4">
    <property type="entry name" value="EXONUCLEASE V"/>
    <property type="match status" value="1"/>
</dbReference>
<gene>
    <name evidence="3" type="ORF">BC936DRAFT_145700</name>
</gene>
<organism evidence="3 4">
    <name type="scientific">Jimgerdemannia flammicorona</name>
    <dbReference type="NCBI Taxonomy" id="994334"/>
    <lineage>
        <taxon>Eukaryota</taxon>
        <taxon>Fungi</taxon>
        <taxon>Fungi incertae sedis</taxon>
        <taxon>Mucoromycota</taxon>
        <taxon>Mucoromycotina</taxon>
        <taxon>Endogonomycetes</taxon>
        <taxon>Endogonales</taxon>
        <taxon>Endogonaceae</taxon>
        <taxon>Jimgerdemannia</taxon>
    </lineage>
</organism>
<dbReference type="InterPro" id="IPR019190">
    <property type="entry name" value="EXOV"/>
</dbReference>
<evidence type="ECO:0000313" key="3">
    <source>
        <dbReference type="EMBL" id="RUP47471.1"/>
    </source>
</evidence>
<dbReference type="Pfam" id="PF09810">
    <property type="entry name" value="Exo5"/>
    <property type="match status" value="3"/>
</dbReference>
<evidence type="ECO:0000256" key="2">
    <source>
        <dbReference type="SAM" id="MobiDB-lite"/>
    </source>
</evidence>
<dbReference type="GO" id="GO:0005634">
    <property type="term" value="C:nucleus"/>
    <property type="evidence" value="ECO:0007669"/>
    <property type="project" value="TreeGrafter"/>
</dbReference>
<keyword evidence="3" id="KW-0269">Exonuclease</keyword>
<evidence type="ECO:0000256" key="1">
    <source>
        <dbReference type="ARBA" id="ARBA00009797"/>
    </source>
</evidence>
<evidence type="ECO:0000313" key="4">
    <source>
        <dbReference type="Proteomes" id="UP000268093"/>
    </source>
</evidence>
<dbReference type="AlphaFoldDB" id="A0A433DA18"/>
<name>A0A433DA18_9FUNG</name>
<sequence>MDPGEDDFIDFDWHDSQLQSLLLAADKGLTSTIQNPLTNSPTSEPPSIPDIEDLITSTSPYARHRRRRGFLSVSDLVRMEWCGLQFHYTLESLEQRTDTPAMKVGREIHQALELEVHDVVDVEIHTREDMWGLRLLNCLIGLEEMLITGKTRELNVFGFIHDDNDLHSSSSSTDRYLVFGVIDEISRDPPISLSFPTSSDITWRLSDTKTRVHPHLPSPTTNTAPKFQMMLYKHLFDALTRGPQHFDHTLFFSLLRLNPATGFSHALHAHLPPTPASEPWTLNTLLHATLTRFALFPPLSPTLTLAYLWQRTMEPLGDVAFRHDEGVLREHLRRAIGYWGGRKMDDVMKGVEVKEAYRCHGCEYNERCEWRARKAQELADGNEETRTE</sequence>
<dbReference type="EMBL" id="RBNI01004480">
    <property type="protein sequence ID" value="RUP47471.1"/>
    <property type="molecule type" value="Genomic_DNA"/>
</dbReference>
<dbReference type="OrthoDB" id="354769at2759"/>
<keyword evidence="3" id="KW-0540">Nuclease</keyword>
<dbReference type="PANTHER" id="PTHR14464">
    <property type="entry name" value="EXONUCLEASE V"/>
    <property type="match status" value="1"/>
</dbReference>
<feature type="compositionally biased region" description="Polar residues" evidence="2">
    <location>
        <begin position="33"/>
        <end position="42"/>
    </location>
</feature>
<dbReference type="GO" id="GO:0045145">
    <property type="term" value="F:single-stranded DNA 5'-3' DNA exonuclease activity"/>
    <property type="evidence" value="ECO:0007669"/>
    <property type="project" value="InterPro"/>
</dbReference>
<dbReference type="GO" id="GO:0036297">
    <property type="term" value="P:interstrand cross-link repair"/>
    <property type="evidence" value="ECO:0007669"/>
    <property type="project" value="TreeGrafter"/>
</dbReference>
<proteinExistence type="inferred from homology"/>
<dbReference type="Proteomes" id="UP000268093">
    <property type="component" value="Unassembled WGS sequence"/>
</dbReference>
<comment type="caution">
    <text evidence="3">The sequence shown here is derived from an EMBL/GenBank/DDBJ whole genome shotgun (WGS) entry which is preliminary data.</text>
</comment>